<proteinExistence type="predicted"/>
<organism evidence="2 3">
    <name type="scientific">Austropuccinia psidii MF-1</name>
    <dbReference type="NCBI Taxonomy" id="1389203"/>
    <lineage>
        <taxon>Eukaryota</taxon>
        <taxon>Fungi</taxon>
        <taxon>Dikarya</taxon>
        <taxon>Basidiomycota</taxon>
        <taxon>Pucciniomycotina</taxon>
        <taxon>Pucciniomycetes</taxon>
        <taxon>Pucciniales</taxon>
        <taxon>Sphaerophragmiaceae</taxon>
        <taxon>Austropuccinia</taxon>
    </lineage>
</organism>
<evidence type="ECO:0000313" key="2">
    <source>
        <dbReference type="EMBL" id="MBW0466038.1"/>
    </source>
</evidence>
<reference evidence="2" key="1">
    <citation type="submission" date="2021-03" db="EMBL/GenBank/DDBJ databases">
        <title>Draft genome sequence of rust myrtle Austropuccinia psidii MF-1, a brazilian biotype.</title>
        <authorList>
            <person name="Quecine M.C."/>
            <person name="Pachon D.M.R."/>
            <person name="Bonatelli M.L."/>
            <person name="Correr F.H."/>
            <person name="Franceschini L.M."/>
            <person name="Leite T.F."/>
            <person name="Margarido G.R.A."/>
            <person name="Almeida C.A."/>
            <person name="Ferrarezi J.A."/>
            <person name="Labate C.A."/>
        </authorList>
    </citation>
    <scope>NUCLEOTIDE SEQUENCE</scope>
    <source>
        <strain evidence="2">MF-1</strain>
    </source>
</reference>
<sequence length="104" mass="11842">MLRPNHFVSVHHLQTLLVTVPRPGFGILNDNPEPVQPYHQPHAYYYLYEQPLSTTYKQQGNSSLRAIATYENSVQLSKPNHTKHKPKDATNDNTDQNSCIQGSN</sequence>
<accession>A0A9Q3BIV5</accession>
<comment type="caution">
    <text evidence="2">The sequence shown here is derived from an EMBL/GenBank/DDBJ whole genome shotgun (WGS) entry which is preliminary data.</text>
</comment>
<keyword evidence="3" id="KW-1185">Reference proteome</keyword>
<gene>
    <name evidence="2" type="ORF">O181_005753</name>
</gene>
<feature type="compositionally biased region" description="Polar residues" evidence="1">
    <location>
        <begin position="91"/>
        <end position="104"/>
    </location>
</feature>
<name>A0A9Q3BIV5_9BASI</name>
<feature type="region of interest" description="Disordered" evidence="1">
    <location>
        <begin position="71"/>
        <end position="104"/>
    </location>
</feature>
<evidence type="ECO:0000256" key="1">
    <source>
        <dbReference type="SAM" id="MobiDB-lite"/>
    </source>
</evidence>
<dbReference type="AlphaFoldDB" id="A0A9Q3BIV5"/>
<dbReference type="EMBL" id="AVOT02001194">
    <property type="protein sequence ID" value="MBW0466038.1"/>
    <property type="molecule type" value="Genomic_DNA"/>
</dbReference>
<evidence type="ECO:0000313" key="3">
    <source>
        <dbReference type="Proteomes" id="UP000765509"/>
    </source>
</evidence>
<dbReference type="Proteomes" id="UP000765509">
    <property type="component" value="Unassembled WGS sequence"/>
</dbReference>
<protein>
    <submittedName>
        <fullName evidence="2">Uncharacterized protein</fullName>
    </submittedName>
</protein>